<dbReference type="eggNOG" id="KOG4135">
    <property type="taxonomic scope" value="Eukaryota"/>
</dbReference>
<comment type="similarity">
    <text evidence="1">Belongs to the acetyltransferase family. GNAT subfamily.</text>
</comment>
<dbReference type="OMA" id="WHVPRYH"/>
<gene>
    <name evidence="6" type="ORF">ACLA_047350</name>
</gene>
<proteinExistence type="inferred from homology"/>
<dbReference type="EMBL" id="DS027054">
    <property type="protein sequence ID" value="EAW10266.1"/>
    <property type="molecule type" value="Genomic_DNA"/>
</dbReference>
<dbReference type="VEuPathDB" id="FungiDB:ACLA_047350"/>
<dbReference type="OrthoDB" id="5043642at2759"/>
<evidence type="ECO:0000259" key="5">
    <source>
        <dbReference type="Pfam" id="PF13302"/>
    </source>
</evidence>
<dbReference type="RefSeq" id="XP_001271692.1">
    <property type="nucleotide sequence ID" value="XM_001271691.1"/>
</dbReference>
<dbReference type="STRING" id="344612.A1CHB1"/>
<dbReference type="AlphaFoldDB" id="A1CHB1"/>
<dbReference type="InterPro" id="IPR016181">
    <property type="entry name" value="Acyl_CoA_acyltransferase"/>
</dbReference>
<dbReference type="InterPro" id="IPR000182">
    <property type="entry name" value="GNAT_dom"/>
</dbReference>
<dbReference type="InterPro" id="IPR039135">
    <property type="entry name" value="NAT9-like"/>
</dbReference>
<evidence type="ECO:0000256" key="4">
    <source>
        <dbReference type="SAM" id="MobiDB-lite"/>
    </source>
</evidence>
<keyword evidence="7" id="KW-1185">Reference proteome</keyword>
<evidence type="ECO:0000313" key="7">
    <source>
        <dbReference type="Proteomes" id="UP000006701"/>
    </source>
</evidence>
<dbReference type="SUPFAM" id="SSF55729">
    <property type="entry name" value="Acyl-CoA N-acyltransferases (Nat)"/>
    <property type="match status" value="1"/>
</dbReference>
<dbReference type="GeneID" id="4704346"/>
<sequence length="210" mass="23104">MKDEEIQAATASEPLSLEEEYAMQQSWRLDPDKLTFIVCAPLSASAFRAGQEEEERTQEQQPAKSPCLQDEDDAPARMLGDINLFLRLEDDEEGAGAPQLVGEVELMIAEKASQGKGHGRAALLGFLRYVVEHEGEILREFAALSVKIGKGNGRSLALFESVGFVKVSEEPNYFGEFELRRTDLGGESVQEAMGRAGVSGYTEVVYKRAQ</sequence>
<organism evidence="6 7">
    <name type="scientific">Aspergillus clavatus (strain ATCC 1007 / CBS 513.65 / DSM 816 / NCTC 3887 / NRRL 1 / QM 1276 / 107)</name>
    <dbReference type="NCBI Taxonomy" id="344612"/>
    <lineage>
        <taxon>Eukaryota</taxon>
        <taxon>Fungi</taxon>
        <taxon>Dikarya</taxon>
        <taxon>Ascomycota</taxon>
        <taxon>Pezizomycotina</taxon>
        <taxon>Eurotiomycetes</taxon>
        <taxon>Eurotiomycetidae</taxon>
        <taxon>Eurotiales</taxon>
        <taxon>Aspergillaceae</taxon>
        <taxon>Aspergillus</taxon>
        <taxon>Aspergillus subgen. Fumigati</taxon>
    </lineage>
</organism>
<keyword evidence="3" id="KW-0012">Acyltransferase</keyword>
<accession>A1CHB1</accession>
<keyword evidence="2" id="KW-0808">Transferase</keyword>
<evidence type="ECO:0000256" key="2">
    <source>
        <dbReference type="ARBA" id="ARBA00022679"/>
    </source>
</evidence>
<name>A1CHB1_ASPCL</name>
<dbReference type="Pfam" id="PF13302">
    <property type="entry name" value="Acetyltransf_3"/>
    <property type="match status" value="1"/>
</dbReference>
<evidence type="ECO:0000256" key="1">
    <source>
        <dbReference type="ARBA" id="ARBA00009342"/>
    </source>
</evidence>
<dbReference type="PANTHER" id="PTHR13256">
    <property type="entry name" value="N-ACETYLTRANSFERASE 9"/>
    <property type="match status" value="1"/>
</dbReference>
<dbReference type="Proteomes" id="UP000006701">
    <property type="component" value="Unassembled WGS sequence"/>
</dbReference>
<evidence type="ECO:0000313" key="6">
    <source>
        <dbReference type="EMBL" id="EAW10266.1"/>
    </source>
</evidence>
<dbReference type="KEGG" id="act:ACLA_047350"/>
<dbReference type="Gene3D" id="3.40.630.30">
    <property type="match status" value="1"/>
</dbReference>
<dbReference type="HOGENOM" id="CLU_073102_0_0_1"/>
<evidence type="ECO:0000256" key="3">
    <source>
        <dbReference type="ARBA" id="ARBA00023315"/>
    </source>
</evidence>
<feature type="domain" description="N-acetyltransferase" evidence="5">
    <location>
        <begin position="26"/>
        <end position="165"/>
    </location>
</feature>
<dbReference type="PANTHER" id="PTHR13256:SF16">
    <property type="entry name" value="ALPHA_BETA-TUBULIN-N-ACETYLTRANSFERASE 9"/>
    <property type="match status" value="1"/>
</dbReference>
<reference evidence="6 7" key="1">
    <citation type="journal article" date="2008" name="PLoS Genet.">
        <title>Genomic islands in the pathogenic filamentous fungus Aspergillus fumigatus.</title>
        <authorList>
            <person name="Fedorova N.D."/>
            <person name="Khaldi N."/>
            <person name="Joardar V.S."/>
            <person name="Maiti R."/>
            <person name="Amedeo P."/>
            <person name="Anderson M.J."/>
            <person name="Crabtree J."/>
            <person name="Silva J.C."/>
            <person name="Badger J.H."/>
            <person name="Albarraq A."/>
            <person name="Angiuoli S."/>
            <person name="Bussey H."/>
            <person name="Bowyer P."/>
            <person name="Cotty P.J."/>
            <person name="Dyer P.S."/>
            <person name="Egan A."/>
            <person name="Galens K."/>
            <person name="Fraser-Liggett C.M."/>
            <person name="Haas B.J."/>
            <person name="Inman J.M."/>
            <person name="Kent R."/>
            <person name="Lemieux S."/>
            <person name="Malavazi I."/>
            <person name="Orvis J."/>
            <person name="Roemer T."/>
            <person name="Ronning C.M."/>
            <person name="Sundaram J.P."/>
            <person name="Sutton G."/>
            <person name="Turner G."/>
            <person name="Venter J.C."/>
            <person name="White O.R."/>
            <person name="Whitty B.R."/>
            <person name="Youngman P."/>
            <person name="Wolfe K.H."/>
            <person name="Goldman G.H."/>
            <person name="Wortman J.R."/>
            <person name="Jiang B."/>
            <person name="Denning D.W."/>
            <person name="Nierman W.C."/>
        </authorList>
    </citation>
    <scope>NUCLEOTIDE SEQUENCE [LARGE SCALE GENOMIC DNA]</scope>
    <source>
        <strain evidence="7">ATCC 1007 / CBS 513.65 / DSM 816 / NCTC 3887 / NRRL 1</strain>
    </source>
</reference>
<feature type="region of interest" description="Disordered" evidence="4">
    <location>
        <begin position="48"/>
        <end position="73"/>
    </location>
</feature>
<protein>
    <recommendedName>
        <fullName evidence="5">N-acetyltransferase domain-containing protein</fullName>
    </recommendedName>
</protein>
<dbReference type="GO" id="GO:0008080">
    <property type="term" value="F:N-acetyltransferase activity"/>
    <property type="evidence" value="ECO:0007669"/>
    <property type="project" value="InterPro"/>
</dbReference>